<keyword evidence="2" id="KW-0547">Nucleotide-binding</keyword>
<sequence length="97" mass="9888">MGAAAGPGRPSHGLRVDPRLLAHVAATVRRVLAERTGDVLVFLPGAGEIGTVAGLLRSVAADVLPLHGRLPATAQDAALQQGRGAGSSSPLRWRRAA</sequence>
<keyword evidence="2" id="KW-0347">Helicase</keyword>
<name>A0ABZ1B823_9ACTN</name>
<evidence type="ECO:0000256" key="1">
    <source>
        <dbReference type="ARBA" id="ARBA00022801"/>
    </source>
</evidence>
<feature type="region of interest" description="Disordered" evidence="3">
    <location>
        <begin position="77"/>
        <end position="97"/>
    </location>
</feature>
<organism evidence="4 5">
    <name type="scientific">Blastococcus brunescens</name>
    <dbReference type="NCBI Taxonomy" id="1564165"/>
    <lineage>
        <taxon>Bacteria</taxon>
        <taxon>Bacillati</taxon>
        <taxon>Actinomycetota</taxon>
        <taxon>Actinomycetes</taxon>
        <taxon>Geodermatophilales</taxon>
        <taxon>Geodermatophilaceae</taxon>
        <taxon>Blastococcus</taxon>
    </lineage>
</organism>
<dbReference type="Proteomes" id="UP001324287">
    <property type="component" value="Chromosome"/>
</dbReference>
<evidence type="ECO:0000256" key="2">
    <source>
        <dbReference type="ARBA" id="ARBA00022806"/>
    </source>
</evidence>
<keyword evidence="5" id="KW-1185">Reference proteome</keyword>
<reference evidence="4 5" key="1">
    <citation type="submission" date="2023-12" db="EMBL/GenBank/DDBJ databases">
        <title>Blastococcus brunescens sp. nov., an actonobacterium isolated from sandstone collected in sahara desert.</title>
        <authorList>
            <person name="Gtari M."/>
            <person name="Ghodhbane F."/>
        </authorList>
    </citation>
    <scope>NUCLEOTIDE SEQUENCE [LARGE SCALE GENOMIC DNA]</scope>
    <source>
        <strain evidence="4 5">BMG 8361</strain>
    </source>
</reference>
<dbReference type="PANTHER" id="PTHR43519:SF1">
    <property type="entry name" value="ATP-DEPENDENT RNA HELICASE HRPB"/>
    <property type="match status" value="1"/>
</dbReference>
<evidence type="ECO:0000313" key="5">
    <source>
        <dbReference type="Proteomes" id="UP001324287"/>
    </source>
</evidence>
<evidence type="ECO:0000256" key="3">
    <source>
        <dbReference type="SAM" id="MobiDB-lite"/>
    </source>
</evidence>
<keyword evidence="2" id="KW-0067">ATP-binding</keyword>
<evidence type="ECO:0000313" key="4">
    <source>
        <dbReference type="EMBL" id="WRL66261.1"/>
    </source>
</evidence>
<dbReference type="Gene3D" id="3.40.50.300">
    <property type="entry name" value="P-loop containing nucleotide triphosphate hydrolases"/>
    <property type="match status" value="1"/>
</dbReference>
<gene>
    <name evidence="4" type="ORF">U6N30_12815</name>
</gene>
<dbReference type="SUPFAM" id="SSF52540">
    <property type="entry name" value="P-loop containing nucleoside triphosphate hydrolases"/>
    <property type="match status" value="1"/>
</dbReference>
<dbReference type="PANTHER" id="PTHR43519">
    <property type="entry name" value="ATP-DEPENDENT RNA HELICASE HRPB"/>
    <property type="match status" value="1"/>
</dbReference>
<dbReference type="InterPro" id="IPR027417">
    <property type="entry name" value="P-loop_NTPase"/>
</dbReference>
<protein>
    <submittedName>
        <fullName evidence="4">Uncharacterized protein</fullName>
    </submittedName>
</protein>
<proteinExistence type="predicted"/>
<accession>A0ABZ1B823</accession>
<dbReference type="EMBL" id="CP141261">
    <property type="protein sequence ID" value="WRL66261.1"/>
    <property type="molecule type" value="Genomic_DNA"/>
</dbReference>
<dbReference type="RefSeq" id="WP_324277576.1">
    <property type="nucleotide sequence ID" value="NZ_CP141261.1"/>
</dbReference>
<keyword evidence="1" id="KW-0378">Hydrolase</keyword>